<keyword evidence="4" id="KW-1185">Reference proteome</keyword>
<dbReference type="Pfam" id="PF14488">
    <property type="entry name" value="DUF4434"/>
    <property type="match status" value="1"/>
</dbReference>
<dbReference type="InterPro" id="IPR027849">
    <property type="entry name" value="DUF4434"/>
</dbReference>
<reference evidence="3 4" key="1">
    <citation type="submission" date="2023-06" db="EMBL/GenBank/DDBJ databases">
        <title>Alteromonas sp. ASW11-36 isolated from intertidal sand.</title>
        <authorList>
            <person name="Li Y."/>
        </authorList>
    </citation>
    <scope>NUCLEOTIDE SEQUENCE [LARGE SCALE GENOMIC DNA]</scope>
    <source>
        <strain evidence="3 4">ASW11-36</strain>
    </source>
</reference>
<dbReference type="Gene3D" id="3.20.20.80">
    <property type="entry name" value="Glycosidases"/>
    <property type="match status" value="1"/>
</dbReference>
<dbReference type="Proteomes" id="UP001234343">
    <property type="component" value="Unassembled WGS sequence"/>
</dbReference>
<evidence type="ECO:0000259" key="2">
    <source>
        <dbReference type="Pfam" id="PF14488"/>
    </source>
</evidence>
<name>A0ABT7SUL3_9ALTE</name>
<dbReference type="RefSeq" id="WP_289364064.1">
    <property type="nucleotide sequence ID" value="NZ_JAUCBP010000006.1"/>
</dbReference>
<feature type="domain" description="DUF4434" evidence="2">
    <location>
        <begin position="27"/>
        <end position="222"/>
    </location>
</feature>
<gene>
    <name evidence="3" type="ORF">QTP81_04615</name>
</gene>
<evidence type="ECO:0000313" key="4">
    <source>
        <dbReference type="Proteomes" id="UP001234343"/>
    </source>
</evidence>
<sequence length="288" mass="32455">MFKCCVLIVSICLLCTGLHAAETRYAGIFYQPLARDIGASSEDWGNLLWSVKADGINHIVFQWSQFGEQSFVGRDSTIERVLSQLEIRNMGFTLGLAMPANYYHVMEHSDAQTKQIALQKWLQQNVQFMLRMTVAGFPQRQGFQGWYLPLEISETYVDGELLAIWQNGLAHLLRETPYNVSVSYFPSANGEFNRFAQINDALAHPRLTLMVQIPSGVSDTDVRSSIIQLPCKAAVVVENFTQTSAIGQPFTADKAALPTLASQYDCQKAYIFSLRYQAYSHFLPLQDF</sequence>
<feature type="chain" id="PRO_5046038098" evidence="1">
    <location>
        <begin position="21"/>
        <end position="288"/>
    </location>
</feature>
<feature type="signal peptide" evidence="1">
    <location>
        <begin position="1"/>
        <end position="20"/>
    </location>
</feature>
<dbReference type="EMBL" id="JAUCBP010000006">
    <property type="protein sequence ID" value="MDM7859883.1"/>
    <property type="molecule type" value="Genomic_DNA"/>
</dbReference>
<proteinExistence type="predicted"/>
<protein>
    <submittedName>
        <fullName evidence="3">DUF4434 domain-containing protein</fullName>
    </submittedName>
</protein>
<comment type="caution">
    <text evidence="3">The sequence shown here is derived from an EMBL/GenBank/DDBJ whole genome shotgun (WGS) entry which is preliminary data.</text>
</comment>
<accession>A0ABT7SUL3</accession>
<evidence type="ECO:0000256" key="1">
    <source>
        <dbReference type="SAM" id="SignalP"/>
    </source>
</evidence>
<keyword evidence="1" id="KW-0732">Signal</keyword>
<evidence type="ECO:0000313" key="3">
    <source>
        <dbReference type="EMBL" id="MDM7859883.1"/>
    </source>
</evidence>
<organism evidence="3 4">
    <name type="scientific">Alteromonas arenosi</name>
    <dbReference type="NCBI Taxonomy" id="3055817"/>
    <lineage>
        <taxon>Bacteria</taxon>
        <taxon>Pseudomonadati</taxon>
        <taxon>Pseudomonadota</taxon>
        <taxon>Gammaproteobacteria</taxon>
        <taxon>Alteromonadales</taxon>
        <taxon>Alteromonadaceae</taxon>
        <taxon>Alteromonas/Salinimonas group</taxon>
        <taxon>Alteromonas</taxon>
    </lineage>
</organism>